<evidence type="ECO:0000313" key="2">
    <source>
        <dbReference type="Proteomes" id="UP000008784"/>
    </source>
</evidence>
<dbReference type="HOGENOM" id="CLU_1906252_0_0_1"/>
<dbReference type="GeneID" id="22888584"/>
<dbReference type="AlphaFoldDB" id="G1WXS8"/>
<reference evidence="1 2" key="1">
    <citation type="journal article" date="2011" name="PLoS Pathog.">
        <title>Genomic and proteomic analyses of the fungus Arthrobotrys oligospora provide insights into nematode-trap formation.</title>
        <authorList>
            <person name="Yang J."/>
            <person name="Wang L."/>
            <person name="Ji X."/>
            <person name="Feng Y."/>
            <person name="Li X."/>
            <person name="Zou C."/>
            <person name="Xu J."/>
            <person name="Ren Y."/>
            <person name="Mi Q."/>
            <person name="Wu J."/>
            <person name="Liu S."/>
            <person name="Liu Y."/>
            <person name="Huang X."/>
            <person name="Wang H."/>
            <person name="Niu X."/>
            <person name="Li J."/>
            <person name="Liang L."/>
            <person name="Luo Y."/>
            <person name="Ji K."/>
            <person name="Zhou W."/>
            <person name="Yu Z."/>
            <person name="Li G."/>
            <person name="Liu Y."/>
            <person name="Li L."/>
            <person name="Qiao M."/>
            <person name="Feng L."/>
            <person name="Zhang K.-Q."/>
        </authorList>
    </citation>
    <scope>NUCLEOTIDE SEQUENCE [LARGE SCALE GENOMIC DNA]</scope>
    <source>
        <strain evidence="2">ATCC 24927 / CBS 115.81 / DSM 1491</strain>
    </source>
</reference>
<gene>
    <name evidence="1" type="ORF">AOL_s00004g88</name>
</gene>
<comment type="caution">
    <text evidence="1">The sequence shown here is derived from an EMBL/GenBank/DDBJ whole genome shotgun (WGS) entry which is preliminary data.</text>
</comment>
<accession>G1WXS8</accession>
<sequence>MQQRPKVYQGKWRISILPSTANYVLTISFPSSRNIKKRLVWENLRLLVISEADHYSITVRFNALEVFSAENSLSLILASEVDVFSVQTTTAKARKLAAPVDPVKFKKHLRIVKAGSQPKIPLARDVCFPFDPS</sequence>
<keyword evidence="2" id="KW-1185">Reference proteome</keyword>
<evidence type="ECO:0000313" key="1">
    <source>
        <dbReference type="EMBL" id="EGX54055.1"/>
    </source>
</evidence>
<protein>
    <submittedName>
        <fullName evidence="1">Uncharacterized protein</fullName>
    </submittedName>
</protein>
<dbReference type="RefSeq" id="XP_011117040.1">
    <property type="nucleotide sequence ID" value="XM_011118738.1"/>
</dbReference>
<dbReference type="EMBL" id="ADOT01000005">
    <property type="protein sequence ID" value="EGX54055.1"/>
    <property type="molecule type" value="Genomic_DNA"/>
</dbReference>
<dbReference type="InParanoid" id="G1WXS8"/>
<dbReference type="Proteomes" id="UP000008784">
    <property type="component" value="Unassembled WGS sequence"/>
</dbReference>
<organism evidence="1 2">
    <name type="scientific">Arthrobotrys oligospora (strain ATCC 24927 / CBS 115.81 / DSM 1491)</name>
    <name type="common">Nematode-trapping fungus</name>
    <name type="synonym">Didymozoophaga oligospora</name>
    <dbReference type="NCBI Taxonomy" id="756982"/>
    <lineage>
        <taxon>Eukaryota</taxon>
        <taxon>Fungi</taxon>
        <taxon>Dikarya</taxon>
        <taxon>Ascomycota</taxon>
        <taxon>Pezizomycotina</taxon>
        <taxon>Orbiliomycetes</taxon>
        <taxon>Orbiliales</taxon>
        <taxon>Orbiliaceae</taxon>
        <taxon>Orbilia</taxon>
        <taxon>Orbilia oligospora</taxon>
    </lineage>
</organism>
<name>G1WXS8_ARTOA</name>
<proteinExistence type="predicted"/>